<sequence length="615" mass="68295">MLPTNSKTSLDFTENTPPPIKRVRESSTESDDDSKFTVKSFYGGREKKSFPHSPGRRKAATKVLSKLEGEEEEEFLTLRKNVPGKILKTSSKVKKDVFKLSSTSSDSEPVQVLKDRTRNNRFNKISPKSSGKKSVPRKKKSSPKSAKKVTAANKKESKTPVTPVPAEVQNIINEQIPGRKFFKSKSPASASKAMGSVIISKGFNLKFLPKRRSLSSLPKLSPSNIIMNKSKVTEVFDDSPQRSTNQVKESIKDSLKEVDSSLDSGFDGKLPARSPARSPRNKSVSNKSPGKIVNKSLSQTQQDSDIASLDGSADLFTDSTKTDDISETGSEISGPSVRKSNNFFSIFNGTPNTSPIVQAGPNKSLRKMSPRQSPRIRTRMDKESREQMVVDAGQKKFGAVQCEVCGMVYRHADPGDESTHEKFHQDLLSVLKFPGWKKERVVQEFSEDCSRIIMVVHDDPKYAVKKIEDINNIMGKEMGFPEASLASKSKYKAFLFISEDKKVDGCCIAEPVTQGYRVIPESQPSQSDNPQPGHRPWYCNSDPEPAAVGISRIWVFGQQRRTGVASKLLDAVRQWFQYGSYIEKSQVAFSDPTGDGKMFASKYTGMTDFLVYKYG</sequence>
<feature type="compositionally biased region" description="Basic residues" evidence="10">
    <location>
        <begin position="364"/>
        <end position="377"/>
    </location>
</feature>
<proteinExistence type="inferred from homology"/>
<gene>
    <name evidence="13" type="ORF">MEDL_9206</name>
</gene>
<dbReference type="Pfam" id="PF13880">
    <property type="entry name" value="Acetyltransf_13"/>
    <property type="match status" value="1"/>
</dbReference>
<evidence type="ECO:0000256" key="7">
    <source>
        <dbReference type="ARBA" id="ARBA00023242"/>
    </source>
</evidence>
<evidence type="ECO:0000256" key="1">
    <source>
        <dbReference type="ARBA" id="ARBA00004123"/>
    </source>
</evidence>
<feature type="region of interest" description="Disordered" evidence="10">
    <location>
        <begin position="350"/>
        <end position="385"/>
    </location>
</feature>
<protein>
    <submittedName>
        <fullName evidence="13">ESCO</fullName>
        <ecNumber evidence="13">2.3.1.-</ecNumber>
    </submittedName>
</protein>
<keyword evidence="14" id="KW-1185">Reference proteome</keyword>
<dbReference type="EMBL" id="CAJPWZ010000470">
    <property type="protein sequence ID" value="CAG2194087.1"/>
    <property type="molecule type" value="Genomic_DNA"/>
</dbReference>
<evidence type="ECO:0000313" key="13">
    <source>
        <dbReference type="EMBL" id="CAG2194087.1"/>
    </source>
</evidence>
<feature type="region of interest" description="Disordered" evidence="10">
    <location>
        <begin position="97"/>
        <end position="161"/>
    </location>
</feature>
<keyword evidence="8" id="KW-0131">Cell cycle</keyword>
<keyword evidence="3 13" id="KW-0808">Transferase</keyword>
<feature type="domain" description="N-acetyltransferase ESCO acetyl-transferase" evidence="12">
    <location>
        <begin position="544"/>
        <end position="612"/>
    </location>
</feature>
<feature type="region of interest" description="Disordered" evidence="10">
    <location>
        <begin position="1"/>
        <end position="62"/>
    </location>
</feature>
<dbReference type="Proteomes" id="UP000683360">
    <property type="component" value="Unassembled WGS sequence"/>
</dbReference>
<evidence type="ECO:0000259" key="11">
    <source>
        <dbReference type="Pfam" id="PF13878"/>
    </source>
</evidence>
<evidence type="ECO:0000313" key="14">
    <source>
        <dbReference type="Proteomes" id="UP000683360"/>
    </source>
</evidence>
<organism evidence="13 14">
    <name type="scientific">Mytilus edulis</name>
    <name type="common">Blue mussel</name>
    <dbReference type="NCBI Taxonomy" id="6550"/>
    <lineage>
        <taxon>Eukaryota</taxon>
        <taxon>Metazoa</taxon>
        <taxon>Spiralia</taxon>
        <taxon>Lophotrochozoa</taxon>
        <taxon>Mollusca</taxon>
        <taxon>Bivalvia</taxon>
        <taxon>Autobranchia</taxon>
        <taxon>Pteriomorphia</taxon>
        <taxon>Mytilida</taxon>
        <taxon>Mytiloidea</taxon>
        <taxon>Mytilidae</taxon>
        <taxon>Mytilinae</taxon>
        <taxon>Mytilus</taxon>
    </lineage>
</organism>
<dbReference type="PANTHER" id="PTHR45884">
    <property type="entry name" value="N-ACETYLTRANSFERASE ECO"/>
    <property type="match status" value="1"/>
</dbReference>
<evidence type="ECO:0000259" key="12">
    <source>
        <dbReference type="Pfam" id="PF13880"/>
    </source>
</evidence>
<evidence type="ECO:0000256" key="9">
    <source>
        <dbReference type="ARBA" id="ARBA00023315"/>
    </source>
</evidence>
<evidence type="ECO:0000256" key="3">
    <source>
        <dbReference type="ARBA" id="ARBA00022679"/>
    </source>
</evidence>
<dbReference type="EC" id="2.3.1.-" evidence="13"/>
<accession>A0A8S3QEY5</accession>
<feature type="compositionally biased region" description="Polar residues" evidence="10">
    <location>
        <begin position="327"/>
        <end position="336"/>
    </location>
</feature>
<dbReference type="GO" id="GO:0061733">
    <property type="term" value="F:protein-lysine-acetyltransferase activity"/>
    <property type="evidence" value="ECO:0007669"/>
    <property type="project" value="TreeGrafter"/>
</dbReference>
<dbReference type="GO" id="GO:0005634">
    <property type="term" value="C:nucleus"/>
    <property type="evidence" value="ECO:0007669"/>
    <property type="project" value="UniProtKB-SubCell"/>
</dbReference>
<feature type="domain" description="N-acetyltransferase ESCO zinc-finger" evidence="11">
    <location>
        <begin position="387"/>
        <end position="425"/>
    </location>
</feature>
<dbReference type="PANTHER" id="PTHR45884:SF2">
    <property type="entry name" value="N-ACETYLTRANSFERASE ECO"/>
    <property type="match status" value="1"/>
</dbReference>
<keyword evidence="4" id="KW-0479">Metal-binding</keyword>
<keyword evidence="5" id="KW-0863">Zinc-finger</keyword>
<dbReference type="Pfam" id="PF13878">
    <property type="entry name" value="zf-C2H2_3"/>
    <property type="match status" value="1"/>
</dbReference>
<evidence type="ECO:0000256" key="5">
    <source>
        <dbReference type="ARBA" id="ARBA00022771"/>
    </source>
</evidence>
<dbReference type="AlphaFoldDB" id="A0A8S3QEY5"/>
<evidence type="ECO:0000256" key="4">
    <source>
        <dbReference type="ARBA" id="ARBA00022723"/>
    </source>
</evidence>
<dbReference type="GO" id="GO:0007064">
    <property type="term" value="P:mitotic sister chromatid cohesion"/>
    <property type="evidence" value="ECO:0007669"/>
    <property type="project" value="TreeGrafter"/>
</dbReference>
<feature type="compositionally biased region" description="Basic and acidic residues" evidence="10">
    <location>
        <begin position="249"/>
        <end position="259"/>
    </location>
</feature>
<comment type="subcellular location">
    <subcellularLocation>
        <location evidence="1">Nucleus</location>
    </subcellularLocation>
</comment>
<dbReference type="GO" id="GO:0000785">
    <property type="term" value="C:chromatin"/>
    <property type="evidence" value="ECO:0007669"/>
    <property type="project" value="TreeGrafter"/>
</dbReference>
<evidence type="ECO:0000256" key="10">
    <source>
        <dbReference type="SAM" id="MobiDB-lite"/>
    </source>
</evidence>
<dbReference type="GO" id="GO:0008270">
    <property type="term" value="F:zinc ion binding"/>
    <property type="evidence" value="ECO:0007669"/>
    <property type="project" value="UniProtKB-KW"/>
</dbReference>
<evidence type="ECO:0000256" key="6">
    <source>
        <dbReference type="ARBA" id="ARBA00022833"/>
    </source>
</evidence>
<comment type="similarity">
    <text evidence="2">Belongs to the acetyltransferase family. ECO subfamily.</text>
</comment>
<evidence type="ECO:0000256" key="8">
    <source>
        <dbReference type="ARBA" id="ARBA00023306"/>
    </source>
</evidence>
<feature type="compositionally biased region" description="Polar residues" evidence="10">
    <location>
        <begin position="1"/>
        <end position="15"/>
    </location>
</feature>
<keyword evidence="9 13" id="KW-0012">Acyltransferase</keyword>
<feature type="compositionally biased region" description="Basic residues" evidence="10">
    <location>
        <begin position="130"/>
        <end position="147"/>
    </location>
</feature>
<name>A0A8S3QEY5_MYTED</name>
<keyword evidence="6" id="KW-0862">Zinc</keyword>
<reference evidence="13" key="1">
    <citation type="submission" date="2021-03" db="EMBL/GenBank/DDBJ databases">
        <authorList>
            <person name="Bekaert M."/>
        </authorList>
    </citation>
    <scope>NUCLEOTIDE SEQUENCE</scope>
</reference>
<dbReference type="InterPro" id="IPR028009">
    <property type="entry name" value="ESCO_Acetyltransf_dom"/>
</dbReference>
<dbReference type="InterPro" id="IPR028005">
    <property type="entry name" value="AcTrfase_ESCO_Znf_dom"/>
</dbReference>
<comment type="caution">
    <text evidence="13">The sequence shown here is derived from an EMBL/GenBank/DDBJ whole genome shotgun (WGS) entry which is preliminary data.</text>
</comment>
<feature type="region of interest" description="Disordered" evidence="10">
    <location>
        <begin position="236"/>
        <end position="336"/>
    </location>
</feature>
<keyword evidence="7" id="KW-0539">Nucleus</keyword>
<evidence type="ECO:0000256" key="2">
    <source>
        <dbReference type="ARBA" id="ARBA00005816"/>
    </source>
</evidence>
<feature type="compositionally biased region" description="Polar residues" evidence="10">
    <location>
        <begin position="295"/>
        <end position="305"/>
    </location>
</feature>
<dbReference type="OrthoDB" id="428854at2759"/>